<dbReference type="EMBL" id="JACHHB010000002">
    <property type="protein sequence ID" value="MBB5172515.1"/>
    <property type="molecule type" value="Genomic_DNA"/>
</dbReference>
<organism evidence="5 6">
    <name type="scientific">Texcoconibacillus texcoconensis</name>
    <dbReference type="NCBI Taxonomy" id="1095777"/>
    <lineage>
        <taxon>Bacteria</taxon>
        <taxon>Bacillati</taxon>
        <taxon>Bacillota</taxon>
        <taxon>Bacilli</taxon>
        <taxon>Bacillales</taxon>
        <taxon>Bacillaceae</taxon>
        <taxon>Texcoconibacillus</taxon>
    </lineage>
</organism>
<dbReference type="Pfam" id="PF09587">
    <property type="entry name" value="PGA_cap"/>
    <property type="match status" value="1"/>
</dbReference>
<dbReference type="CDD" id="cd07381">
    <property type="entry name" value="MPP_CapA"/>
    <property type="match status" value="1"/>
</dbReference>
<reference evidence="5 6" key="1">
    <citation type="submission" date="2020-08" db="EMBL/GenBank/DDBJ databases">
        <title>Genomic Encyclopedia of Type Strains, Phase IV (KMG-IV): sequencing the most valuable type-strain genomes for metagenomic binning, comparative biology and taxonomic classification.</title>
        <authorList>
            <person name="Goeker M."/>
        </authorList>
    </citation>
    <scope>NUCLEOTIDE SEQUENCE [LARGE SCALE GENOMIC DNA]</scope>
    <source>
        <strain evidence="5 6">DSM 24696</strain>
    </source>
</reference>
<evidence type="ECO:0000313" key="5">
    <source>
        <dbReference type="EMBL" id="MBB5172515.1"/>
    </source>
</evidence>
<dbReference type="InterPro" id="IPR029052">
    <property type="entry name" value="Metallo-depent_PP-like"/>
</dbReference>
<dbReference type="AlphaFoldDB" id="A0A840QMA1"/>
<dbReference type="PANTHER" id="PTHR33393:SF13">
    <property type="entry name" value="PGA BIOSYNTHESIS PROTEIN CAPA"/>
    <property type="match status" value="1"/>
</dbReference>
<evidence type="ECO:0000259" key="4">
    <source>
        <dbReference type="SMART" id="SM00854"/>
    </source>
</evidence>
<evidence type="ECO:0000313" key="6">
    <source>
        <dbReference type="Proteomes" id="UP000551878"/>
    </source>
</evidence>
<evidence type="ECO:0000256" key="1">
    <source>
        <dbReference type="ARBA" id="ARBA00005662"/>
    </source>
</evidence>
<gene>
    <name evidence="5" type="ORF">HNQ41_000659</name>
</gene>
<comment type="similarity">
    <text evidence="1">Belongs to the CapA family.</text>
</comment>
<accession>A0A840QMA1</accession>
<dbReference type="Gene3D" id="3.60.21.10">
    <property type="match status" value="1"/>
</dbReference>
<feature type="region of interest" description="Disordered" evidence="2">
    <location>
        <begin position="19"/>
        <end position="71"/>
    </location>
</feature>
<evidence type="ECO:0000256" key="2">
    <source>
        <dbReference type="SAM" id="MobiDB-lite"/>
    </source>
</evidence>
<protein>
    <submittedName>
        <fullName evidence="5">Poly-gamma-glutamate synthesis protein (Capsule biosynthesis protein)</fullName>
    </submittedName>
</protein>
<dbReference type="SUPFAM" id="SSF56300">
    <property type="entry name" value="Metallo-dependent phosphatases"/>
    <property type="match status" value="1"/>
</dbReference>
<dbReference type="Proteomes" id="UP000551878">
    <property type="component" value="Unassembled WGS sequence"/>
</dbReference>
<comment type="caution">
    <text evidence="5">The sequence shown here is derived from an EMBL/GenBank/DDBJ whole genome shotgun (WGS) entry which is preliminary data.</text>
</comment>
<feature type="chain" id="PRO_5038711488" evidence="3">
    <location>
        <begin position="22"/>
        <end position="383"/>
    </location>
</feature>
<dbReference type="InterPro" id="IPR052169">
    <property type="entry name" value="CW_Biosynth-Accessory"/>
</dbReference>
<dbReference type="PANTHER" id="PTHR33393">
    <property type="entry name" value="POLYGLUTAMINE SYNTHESIS ACCESSORY PROTEIN RV0574C-RELATED"/>
    <property type="match status" value="1"/>
</dbReference>
<feature type="signal peptide" evidence="3">
    <location>
        <begin position="1"/>
        <end position="21"/>
    </location>
</feature>
<dbReference type="PROSITE" id="PS51257">
    <property type="entry name" value="PROKAR_LIPOPROTEIN"/>
    <property type="match status" value="1"/>
</dbReference>
<name>A0A840QMA1_9BACI</name>
<keyword evidence="6" id="KW-1185">Reference proteome</keyword>
<keyword evidence="3" id="KW-0732">Signal</keyword>
<proteinExistence type="inferred from homology"/>
<sequence length="383" mass="42824">MMKMLYAAGAMCLLTSGCGNAEEETSGPTKGFVETDDESREDQENQEGARDELTEDGNKDENTQDENDEPINIVFAGDIMFEWSLEHTIEEHGPDYPFEYISEAVSEADYAIANLETAVTDSEKPYDKPYENSFNFKTDPENLQGITNAGFDFVSLANNHTMDYREEGLMDTIHALDSFSLDYAGAGKNAEEAYAAQTIEINGETIHLLAFSQVLPTTTWYAGPDKPGLASGYQEDRVINLIEEAEEESDYVLVYMHWGNEGELYPEDETRNYAENMVNAGADAVVGAHPHVLQGFEFFDEQPVAYSIGNFLFPNYVEGPTAETGLLNIELHNGDVNMSFNPWWIEGDQIIKREEEEQVALMRSLEERSFGVTINGNHIDPLS</sequence>
<dbReference type="InterPro" id="IPR019079">
    <property type="entry name" value="Capsule_synth_CapA"/>
</dbReference>
<evidence type="ECO:0000256" key="3">
    <source>
        <dbReference type="SAM" id="SignalP"/>
    </source>
</evidence>
<feature type="compositionally biased region" description="Acidic residues" evidence="2">
    <location>
        <begin position="34"/>
        <end position="45"/>
    </location>
</feature>
<dbReference type="RefSeq" id="WP_246421466.1">
    <property type="nucleotide sequence ID" value="NZ_JACHHB010000002.1"/>
</dbReference>
<feature type="domain" description="Capsule synthesis protein CapA" evidence="4">
    <location>
        <begin position="72"/>
        <end position="315"/>
    </location>
</feature>
<feature type="compositionally biased region" description="Basic and acidic residues" evidence="2">
    <location>
        <begin position="47"/>
        <end position="62"/>
    </location>
</feature>
<dbReference type="SMART" id="SM00854">
    <property type="entry name" value="PGA_cap"/>
    <property type="match status" value="1"/>
</dbReference>